<evidence type="ECO:0000313" key="3">
    <source>
        <dbReference type="Proteomes" id="UP000265520"/>
    </source>
</evidence>
<feature type="non-terminal residue" evidence="2">
    <location>
        <position position="1"/>
    </location>
</feature>
<name>A0A392UF39_9FABA</name>
<accession>A0A392UF39</accession>
<protein>
    <submittedName>
        <fullName evidence="2">Uncharacterized protein</fullName>
    </submittedName>
</protein>
<dbReference type="AlphaFoldDB" id="A0A392UF39"/>
<reference evidence="2 3" key="1">
    <citation type="journal article" date="2018" name="Front. Plant Sci.">
        <title>Red Clover (Trifolium pratense) and Zigzag Clover (T. medium) - A Picture of Genomic Similarities and Differences.</title>
        <authorList>
            <person name="Dluhosova J."/>
            <person name="Istvanek J."/>
            <person name="Nedelnik J."/>
            <person name="Repkova J."/>
        </authorList>
    </citation>
    <scope>NUCLEOTIDE SEQUENCE [LARGE SCALE GENOMIC DNA]</scope>
    <source>
        <strain evidence="3">cv. 10/8</strain>
        <tissue evidence="2">Leaf</tissue>
    </source>
</reference>
<feature type="region of interest" description="Disordered" evidence="1">
    <location>
        <begin position="1"/>
        <end position="50"/>
    </location>
</feature>
<keyword evidence="3" id="KW-1185">Reference proteome</keyword>
<sequence length="50" mass="5661">RHQKVKLPLHQNTARRASPSYAPRQSPKPNRLQHKALRVTPEQAARRAGG</sequence>
<evidence type="ECO:0000313" key="2">
    <source>
        <dbReference type="EMBL" id="MCI72032.1"/>
    </source>
</evidence>
<comment type="caution">
    <text evidence="2">The sequence shown here is derived from an EMBL/GenBank/DDBJ whole genome shotgun (WGS) entry which is preliminary data.</text>
</comment>
<evidence type="ECO:0000256" key="1">
    <source>
        <dbReference type="SAM" id="MobiDB-lite"/>
    </source>
</evidence>
<dbReference type="EMBL" id="LXQA010809028">
    <property type="protein sequence ID" value="MCI72032.1"/>
    <property type="molecule type" value="Genomic_DNA"/>
</dbReference>
<proteinExistence type="predicted"/>
<organism evidence="2 3">
    <name type="scientific">Trifolium medium</name>
    <dbReference type="NCBI Taxonomy" id="97028"/>
    <lineage>
        <taxon>Eukaryota</taxon>
        <taxon>Viridiplantae</taxon>
        <taxon>Streptophyta</taxon>
        <taxon>Embryophyta</taxon>
        <taxon>Tracheophyta</taxon>
        <taxon>Spermatophyta</taxon>
        <taxon>Magnoliopsida</taxon>
        <taxon>eudicotyledons</taxon>
        <taxon>Gunneridae</taxon>
        <taxon>Pentapetalae</taxon>
        <taxon>rosids</taxon>
        <taxon>fabids</taxon>
        <taxon>Fabales</taxon>
        <taxon>Fabaceae</taxon>
        <taxon>Papilionoideae</taxon>
        <taxon>50 kb inversion clade</taxon>
        <taxon>NPAAA clade</taxon>
        <taxon>Hologalegina</taxon>
        <taxon>IRL clade</taxon>
        <taxon>Trifolieae</taxon>
        <taxon>Trifolium</taxon>
    </lineage>
</organism>
<dbReference type="Proteomes" id="UP000265520">
    <property type="component" value="Unassembled WGS sequence"/>
</dbReference>